<protein>
    <recommendedName>
        <fullName evidence="5">tRNA pseudouridine synthase B</fullName>
        <ecNumber evidence="5">5.4.99.25</ecNumber>
    </recommendedName>
    <alternativeName>
        <fullName evidence="5">tRNA pseudouridine(55) synthase</fullName>
        <shortName evidence="5">Psi55 synthase</shortName>
    </alternativeName>
    <alternativeName>
        <fullName evidence="5">tRNA pseudouridylate synthase</fullName>
    </alternativeName>
    <alternativeName>
        <fullName evidence="5">tRNA-uridine isomerase</fullName>
    </alternativeName>
</protein>
<dbReference type="Pfam" id="PF16198">
    <property type="entry name" value="TruB_C_2"/>
    <property type="match status" value="1"/>
</dbReference>
<feature type="active site" description="Nucleophile" evidence="5">
    <location>
        <position position="69"/>
    </location>
</feature>
<dbReference type="InterPro" id="IPR014780">
    <property type="entry name" value="tRNA_psdUridine_synth_TruB"/>
</dbReference>
<dbReference type="GO" id="GO:1990481">
    <property type="term" value="P:mRNA pseudouridine synthesis"/>
    <property type="evidence" value="ECO:0007669"/>
    <property type="project" value="TreeGrafter"/>
</dbReference>
<dbReference type="AlphaFoldDB" id="A0A521AGM2"/>
<dbReference type="CDD" id="cd02573">
    <property type="entry name" value="PseudoU_synth_EcTruB"/>
    <property type="match status" value="1"/>
</dbReference>
<name>A0A521AGM2_9SPHI</name>
<comment type="function">
    <text evidence="5">Responsible for synthesis of pseudouridine from uracil-55 in the psi GC loop of transfer RNAs.</text>
</comment>
<dbReference type="RefSeq" id="WP_142600611.1">
    <property type="nucleotide sequence ID" value="NZ_FXSZ01000001.1"/>
</dbReference>
<evidence type="ECO:0000256" key="5">
    <source>
        <dbReference type="HAMAP-Rule" id="MF_01080"/>
    </source>
</evidence>
<dbReference type="GO" id="GO:0160148">
    <property type="term" value="F:tRNA pseudouridine(55) synthase activity"/>
    <property type="evidence" value="ECO:0007669"/>
    <property type="project" value="UniProtKB-EC"/>
</dbReference>
<comment type="catalytic activity">
    <reaction evidence="1 5">
        <text>uridine(55) in tRNA = pseudouridine(55) in tRNA</text>
        <dbReference type="Rhea" id="RHEA:42532"/>
        <dbReference type="Rhea" id="RHEA-COMP:10101"/>
        <dbReference type="Rhea" id="RHEA-COMP:10102"/>
        <dbReference type="ChEBI" id="CHEBI:65314"/>
        <dbReference type="ChEBI" id="CHEBI:65315"/>
        <dbReference type="EC" id="5.4.99.25"/>
    </reaction>
</comment>
<feature type="compositionally biased region" description="Polar residues" evidence="6">
    <location>
        <begin position="12"/>
        <end position="22"/>
    </location>
</feature>
<dbReference type="InterPro" id="IPR002501">
    <property type="entry name" value="PsdUridine_synth_N"/>
</dbReference>
<dbReference type="EC" id="5.4.99.25" evidence="5"/>
<reference evidence="9 10" key="1">
    <citation type="submission" date="2017-05" db="EMBL/GenBank/DDBJ databases">
        <authorList>
            <person name="Varghese N."/>
            <person name="Submissions S."/>
        </authorList>
    </citation>
    <scope>NUCLEOTIDE SEQUENCE [LARGE SCALE GENOMIC DNA]</scope>
    <source>
        <strain evidence="9 10">DSM 21342</strain>
    </source>
</reference>
<organism evidence="9 10">
    <name type="scientific">Solitalea koreensis</name>
    <dbReference type="NCBI Taxonomy" id="543615"/>
    <lineage>
        <taxon>Bacteria</taxon>
        <taxon>Pseudomonadati</taxon>
        <taxon>Bacteroidota</taxon>
        <taxon>Sphingobacteriia</taxon>
        <taxon>Sphingobacteriales</taxon>
        <taxon>Sphingobacteriaceae</taxon>
        <taxon>Solitalea</taxon>
    </lineage>
</organism>
<evidence type="ECO:0000256" key="3">
    <source>
        <dbReference type="ARBA" id="ARBA00022694"/>
    </source>
</evidence>
<dbReference type="InterPro" id="IPR032819">
    <property type="entry name" value="TruB_C"/>
</dbReference>
<dbReference type="PANTHER" id="PTHR13767:SF2">
    <property type="entry name" value="PSEUDOURIDYLATE SYNTHASE TRUB1"/>
    <property type="match status" value="1"/>
</dbReference>
<keyword evidence="10" id="KW-1185">Reference proteome</keyword>
<comment type="similarity">
    <text evidence="2 5">Belongs to the pseudouridine synthase TruB family. Type 1 subfamily.</text>
</comment>
<gene>
    <name evidence="5" type="primary">truB</name>
    <name evidence="9" type="ORF">SAMN06265350_101140</name>
</gene>
<sequence length="260" mass="29462">MSQDELNKLQPEINSPQSEISSDKTFNFQEGEVLLINKPYKWTSFDVVGKIRNSLKPGKIKVGHAGTLDPLATGLLILCTGKLTKKIDEYQAQEKEYTGTMVLGATTPTYDMETEVDVHYDIRHITEQMILDNCEQFRGDIEQIAPAHSAIKIDGERAYEKARRGEEVQIKSRNVTISEFEITRIELPEIDFRVVCSKGTYIRSLVSDFGKALENGAYMSALVRTRIGDFKIADAHDVTEMIFQIRRQKHLDSNNNSTNN</sequence>
<evidence type="ECO:0000259" key="7">
    <source>
        <dbReference type="Pfam" id="PF01509"/>
    </source>
</evidence>
<dbReference type="GO" id="GO:0003723">
    <property type="term" value="F:RNA binding"/>
    <property type="evidence" value="ECO:0007669"/>
    <property type="project" value="InterPro"/>
</dbReference>
<feature type="domain" description="Pseudouridine synthase II N-terminal" evidence="7">
    <location>
        <begin position="60"/>
        <end position="202"/>
    </location>
</feature>
<dbReference type="EMBL" id="FXSZ01000001">
    <property type="protein sequence ID" value="SMO33923.1"/>
    <property type="molecule type" value="Genomic_DNA"/>
</dbReference>
<dbReference type="SUPFAM" id="SSF55120">
    <property type="entry name" value="Pseudouridine synthase"/>
    <property type="match status" value="1"/>
</dbReference>
<dbReference type="GO" id="GO:0031119">
    <property type="term" value="P:tRNA pseudouridine synthesis"/>
    <property type="evidence" value="ECO:0007669"/>
    <property type="project" value="UniProtKB-UniRule"/>
</dbReference>
<dbReference type="NCBIfam" id="TIGR00431">
    <property type="entry name" value="TruB"/>
    <property type="match status" value="1"/>
</dbReference>
<evidence type="ECO:0000256" key="2">
    <source>
        <dbReference type="ARBA" id="ARBA00005642"/>
    </source>
</evidence>
<evidence type="ECO:0000256" key="4">
    <source>
        <dbReference type="ARBA" id="ARBA00023235"/>
    </source>
</evidence>
<dbReference type="InterPro" id="IPR020103">
    <property type="entry name" value="PsdUridine_synth_cat_dom_sf"/>
</dbReference>
<proteinExistence type="inferred from homology"/>
<evidence type="ECO:0000256" key="6">
    <source>
        <dbReference type="SAM" id="MobiDB-lite"/>
    </source>
</evidence>
<dbReference type="OrthoDB" id="9802309at2"/>
<keyword evidence="4 5" id="KW-0413">Isomerase</keyword>
<dbReference type="HAMAP" id="MF_01080">
    <property type="entry name" value="TruB_bact"/>
    <property type="match status" value="1"/>
</dbReference>
<dbReference type="Gene3D" id="3.30.2350.10">
    <property type="entry name" value="Pseudouridine synthase"/>
    <property type="match status" value="1"/>
</dbReference>
<accession>A0A521AGM2</accession>
<feature type="domain" description="tRNA pseudouridylate synthase B C-terminal" evidence="8">
    <location>
        <begin position="203"/>
        <end position="242"/>
    </location>
</feature>
<keyword evidence="3 5" id="KW-0819">tRNA processing</keyword>
<evidence type="ECO:0000313" key="9">
    <source>
        <dbReference type="EMBL" id="SMO33923.1"/>
    </source>
</evidence>
<dbReference type="Pfam" id="PF01509">
    <property type="entry name" value="TruB_N"/>
    <property type="match status" value="1"/>
</dbReference>
<evidence type="ECO:0000313" key="10">
    <source>
        <dbReference type="Proteomes" id="UP000315971"/>
    </source>
</evidence>
<feature type="region of interest" description="Disordered" evidence="6">
    <location>
        <begin position="1"/>
        <end position="22"/>
    </location>
</feature>
<evidence type="ECO:0000259" key="8">
    <source>
        <dbReference type="Pfam" id="PF16198"/>
    </source>
</evidence>
<dbReference type="Proteomes" id="UP000315971">
    <property type="component" value="Unassembled WGS sequence"/>
</dbReference>
<dbReference type="PANTHER" id="PTHR13767">
    <property type="entry name" value="TRNA-PSEUDOURIDINE SYNTHASE"/>
    <property type="match status" value="1"/>
</dbReference>
<evidence type="ECO:0000256" key="1">
    <source>
        <dbReference type="ARBA" id="ARBA00000385"/>
    </source>
</evidence>